<evidence type="ECO:0000256" key="1">
    <source>
        <dbReference type="SAM" id="MobiDB-lite"/>
    </source>
</evidence>
<feature type="compositionally biased region" description="Polar residues" evidence="1">
    <location>
        <begin position="43"/>
        <end position="63"/>
    </location>
</feature>
<sequence>MRNGQHESKSPIIVGGTNYYIESLLWNILINNPTEPVPHMKTNGDSTEQNSPITSNDTNSTSSEHFENCLFITESEMLTMSSELLYNHLRKIDPVTAQRIHSNNKRKIMRYLVYSHPSIMIVKFTMESGLFGHEIENKK</sequence>
<dbReference type="AlphaFoldDB" id="A0A1A9W250"/>
<dbReference type="EnsemblMetazoa" id="GBRI003622-RA">
    <property type="protein sequence ID" value="GBRI003622-PA"/>
    <property type="gene ID" value="GBRI003622"/>
</dbReference>
<organism evidence="2 3">
    <name type="scientific">Glossina brevipalpis</name>
    <dbReference type="NCBI Taxonomy" id="37001"/>
    <lineage>
        <taxon>Eukaryota</taxon>
        <taxon>Metazoa</taxon>
        <taxon>Ecdysozoa</taxon>
        <taxon>Arthropoda</taxon>
        <taxon>Hexapoda</taxon>
        <taxon>Insecta</taxon>
        <taxon>Pterygota</taxon>
        <taxon>Neoptera</taxon>
        <taxon>Endopterygota</taxon>
        <taxon>Diptera</taxon>
        <taxon>Brachycera</taxon>
        <taxon>Muscomorpha</taxon>
        <taxon>Hippoboscoidea</taxon>
        <taxon>Glossinidae</taxon>
        <taxon>Glossina</taxon>
    </lineage>
</organism>
<dbReference type="Gene3D" id="3.40.50.300">
    <property type="entry name" value="P-loop containing nucleotide triphosphate hydrolases"/>
    <property type="match status" value="1"/>
</dbReference>
<reference evidence="2" key="2">
    <citation type="submission" date="2020-05" db="UniProtKB">
        <authorList>
            <consortium name="EnsemblMetazoa"/>
        </authorList>
    </citation>
    <scope>IDENTIFICATION</scope>
    <source>
        <strain evidence="2">IAEA</strain>
    </source>
</reference>
<evidence type="ECO:0008006" key="4">
    <source>
        <dbReference type="Google" id="ProtNLM"/>
    </source>
</evidence>
<keyword evidence="3" id="KW-1185">Reference proteome</keyword>
<accession>A0A1A9W250</accession>
<evidence type="ECO:0000313" key="3">
    <source>
        <dbReference type="Proteomes" id="UP000091820"/>
    </source>
</evidence>
<reference evidence="3" key="1">
    <citation type="submission" date="2014-03" db="EMBL/GenBank/DDBJ databases">
        <authorList>
            <person name="Aksoy S."/>
            <person name="Warren W."/>
            <person name="Wilson R.K."/>
        </authorList>
    </citation>
    <scope>NUCLEOTIDE SEQUENCE [LARGE SCALE GENOMIC DNA]</scope>
    <source>
        <strain evidence="3">IAEA</strain>
    </source>
</reference>
<dbReference type="InterPro" id="IPR027417">
    <property type="entry name" value="P-loop_NTPase"/>
</dbReference>
<name>A0A1A9W250_9MUSC</name>
<proteinExistence type="predicted"/>
<dbReference type="Pfam" id="PF01715">
    <property type="entry name" value="IPPT"/>
    <property type="match status" value="1"/>
</dbReference>
<protein>
    <recommendedName>
        <fullName evidence="4">tRNA dimethylallyltransferase</fullName>
    </recommendedName>
</protein>
<dbReference type="Gene3D" id="1.10.20.140">
    <property type="match status" value="1"/>
</dbReference>
<dbReference type="STRING" id="37001.A0A1A9W250"/>
<evidence type="ECO:0000313" key="2">
    <source>
        <dbReference type="EnsemblMetazoa" id="GBRI003622-PA"/>
    </source>
</evidence>
<dbReference type="Proteomes" id="UP000091820">
    <property type="component" value="Unassembled WGS sequence"/>
</dbReference>
<feature type="region of interest" description="Disordered" evidence="1">
    <location>
        <begin position="37"/>
        <end position="63"/>
    </location>
</feature>
<dbReference type="VEuPathDB" id="VectorBase:GBRI003622"/>